<reference evidence="4" key="1">
    <citation type="submission" date="2013-05" db="EMBL/GenBank/DDBJ databases">
        <title>Draft genome sequences of six wheat associated Fusarium spp. isolates.</title>
        <authorList>
            <person name="Moolhuijzen P.M."/>
            <person name="Manners J.M."/>
            <person name="Wilcox S."/>
            <person name="Bellgard M.I."/>
            <person name="Gardiner D.M."/>
        </authorList>
    </citation>
    <scope>NUCLEOTIDE SEQUENCE</scope>
    <source>
        <strain evidence="4">CS3069</strain>
    </source>
</reference>
<evidence type="ECO:0000256" key="1">
    <source>
        <dbReference type="ARBA" id="ARBA00005323"/>
    </source>
</evidence>
<gene>
    <name evidence="4" type="ORF">BN850_0093520</name>
</gene>
<protein>
    <submittedName>
        <fullName evidence="4">WGS project CBMI000000000 data, contig CS3069_c002901</fullName>
    </submittedName>
</protein>
<dbReference type="Pfam" id="PF01168">
    <property type="entry name" value="Ala_racemase_N"/>
    <property type="match status" value="1"/>
</dbReference>
<keyword evidence="2" id="KW-0456">Lyase</keyword>
<dbReference type="InterPro" id="IPR051466">
    <property type="entry name" value="D-amino_acid_metab_enzyme"/>
</dbReference>
<dbReference type="InterPro" id="IPR026956">
    <property type="entry name" value="D-ser_dehydrat-like_dom"/>
</dbReference>
<dbReference type="GO" id="GO:0008721">
    <property type="term" value="F:D-serine ammonia-lyase activity"/>
    <property type="evidence" value="ECO:0007669"/>
    <property type="project" value="TreeGrafter"/>
</dbReference>
<dbReference type="PANTHER" id="PTHR28004">
    <property type="entry name" value="ZGC:162816-RELATED"/>
    <property type="match status" value="1"/>
</dbReference>
<dbReference type="PANTHER" id="PTHR28004:SF2">
    <property type="entry name" value="D-SERINE DEHYDRATASE"/>
    <property type="match status" value="1"/>
</dbReference>
<proteinExistence type="inferred from homology"/>
<dbReference type="Gene3D" id="2.40.37.20">
    <property type="entry name" value="D-serine dehydratase-like domain"/>
    <property type="match status" value="1"/>
</dbReference>
<accession>A0A090N5T6</accession>
<dbReference type="Gene3D" id="3.20.20.10">
    <property type="entry name" value="Alanine racemase"/>
    <property type="match status" value="1"/>
</dbReference>
<dbReference type="GO" id="GO:0036088">
    <property type="term" value="P:D-serine catabolic process"/>
    <property type="evidence" value="ECO:0007669"/>
    <property type="project" value="TreeGrafter"/>
</dbReference>
<comment type="caution">
    <text evidence="4">The sequence shown here is derived from an EMBL/GenBank/DDBJ whole genome shotgun (WGS) entry which is preliminary data.</text>
</comment>
<organism evidence="4">
    <name type="scientific">Fusarium clavum</name>
    <dbReference type="NCBI Taxonomy" id="2594811"/>
    <lineage>
        <taxon>Eukaryota</taxon>
        <taxon>Fungi</taxon>
        <taxon>Dikarya</taxon>
        <taxon>Ascomycota</taxon>
        <taxon>Pezizomycotina</taxon>
        <taxon>Sordariomycetes</taxon>
        <taxon>Hypocreomycetidae</taxon>
        <taxon>Hypocreales</taxon>
        <taxon>Nectriaceae</taxon>
        <taxon>Fusarium</taxon>
        <taxon>Fusarium incarnatum-equiseti species complex</taxon>
    </lineage>
</organism>
<dbReference type="SUPFAM" id="SSF51419">
    <property type="entry name" value="PLP-binding barrel"/>
    <property type="match status" value="1"/>
</dbReference>
<dbReference type="InterPro" id="IPR001608">
    <property type="entry name" value="Ala_racemase_N"/>
</dbReference>
<name>A0A090N5T6_9HYPO</name>
<comment type="similarity">
    <text evidence="1">Belongs to the DSD1 family.</text>
</comment>
<evidence type="ECO:0000313" key="4">
    <source>
        <dbReference type="EMBL" id="CEG05096.1"/>
    </source>
</evidence>
<dbReference type="InterPro" id="IPR029066">
    <property type="entry name" value="PLP-binding_barrel"/>
</dbReference>
<evidence type="ECO:0000259" key="3">
    <source>
        <dbReference type="SMART" id="SM01119"/>
    </source>
</evidence>
<feature type="domain" description="D-serine dehydratase-like" evidence="3">
    <location>
        <begin position="321"/>
        <end position="437"/>
    </location>
</feature>
<dbReference type="AlphaFoldDB" id="A0A090N5T6"/>
<dbReference type="Pfam" id="PF14031">
    <property type="entry name" value="D-ser_dehydrat"/>
    <property type="match status" value="1"/>
</dbReference>
<dbReference type="SMART" id="SM01119">
    <property type="entry name" value="D-ser_dehydrat"/>
    <property type="match status" value="1"/>
</dbReference>
<evidence type="ECO:0000256" key="2">
    <source>
        <dbReference type="ARBA" id="ARBA00023239"/>
    </source>
</evidence>
<dbReference type="EMBL" id="CBMI010002899">
    <property type="protein sequence ID" value="CEG05096.1"/>
    <property type="molecule type" value="Genomic_DNA"/>
</dbReference>
<sequence>MAVQDVASDLIGLNINKVSKPAAVLDVSKIRNHCSAMLKAAQGLGVGFRAHIKTHKTIEVTELQLGDSRDDAKLIVSTVVELKHLLPLLEKYLRDGRHISVLYGIPLPPSQASRLAKLARQLGPESLVFIVDHPSQLDALRLFRDEAGFAAGVYIKVDTGYHRAGLPANSINKGNLVQDLFKMEQQNTIDLVGLYSHSSLSYAGDKPTDAFDSLTDEIKGCLEALKELRRHFKGTRVVNISVGASPQAIALQNLGNSNFPPELLKAATELKDLLKTFSLDDDVKGITRSLEIHAGVYSILDLQQLATKSNASFQSYEKEIALTVVAEVVSIYNDNERYQPEALIAVGTLGLGREPCQSYHGWGVVSTQNIPKLSGSRRRLIVDRISQEHAIIAWERAEGEDPASMPPIPLEVGQAIFVYPNHACVTGAMYKSYFVVDSSLENSQGQVTDIWKRCSGW</sequence>
<dbReference type="InterPro" id="IPR042208">
    <property type="entry name" value="D-ser_dehydrat-like_sf"/>
</dbReference>